<name>A0AAW1QC11_9CHLO</name>
<keyword evidence="3" id="KW-1185">Reference proteome</keyword>
<dbReference type="AlphaFoldDB" id="A0AAW1QC11"/>
<feature type="compositionally biased region" description="Low complexity" evidence="1">
    <location>
        <begin position="310"/>
        <end position="327"/>
    </location>
</feature>
<evidence type="ECO:0000256" key="1">
    <source>
        <dbReference type="SAM" id="MobiDB-lite"/>
    </source>
</evidence>
<feature type="region of interest" description="Disordered" evidence="1">
    <location>
        <begin position="90"/>
        <end position="205"/>
    </location>
</feature>
<organism evidence="2 3">
    <name type="scientific">Apatococcus lobatus</name>
    <dbReference type="NCBI Taxonomy" id="904363"/>
    <lineage>
        <taxon>Eukaryota</taxon>
        <taxon>Viridiplantae</taxon>
        <taxon>Chlorophyta</taxon>
        <taxon>core chlorophytes</taxon>
        <taxon>Trebouxiophyceae</taxon>
        <taxon>Chlorellales</taxon>
        <taxon>Chlorellaceae</taxon>
        <taxon>Apatococcus</taxon>
    </lineage>
</organism>
<protein>
    <recommendedName>
        <fullName evidence="4">Condensation domain-containing protein</fullName>
    </recommendedName>
</protein>
<feature type="compositionally biased region" description="Polar residues" evidence="1">
    <location>
        <begin position="232"/>
        <end position="247"/>
    </location>
</feature>
<gene>
    <name evidence="2" type="ORF">WJX74_007742</name>
</gene>
<dbReference type="InterPro" id="IPR023213">
    <property type="entry name" value="CAT-like_dom_sf"/>
</dbReference>
<dbReference type="SUPFAM" id="SSF52777">
    <property type="entry name" value="CoA-dependent acyltransferases"/>
    <property type="match status" value="1"/>
</dbReference>
<feature type="region of interest" description="Disordered" evidence="1">
    <location>
        <begin position="232"/>
        <end position="369"/>
    </location>
</feature>
<feature type="compositionally biased region" description="Low complexity" evidence="1">
    <location>
        <begin position="248"/>
        <end position="261"/>
    </location>
</feature>
<comment type="caution">
    <text evidence="2">The sequence shown here is derived from an EMBL/GenBank/DDBJ whole genome shotgun (WGS) entry which is preliminary data.</text>
</comment>
<dbReference type="Proteomes" id="UP001438707">
    <property type="component" value="Unassembled WGS sequence"/>
</dbReference>
<sequence length="369" mass="38119">MLLHLEVGVRLEGRVHEDALQAALDALTLRHEALRTHMLWKDPSSGLCQALVAPQPGLIKLQVFSGPQPQTGSESQVQQELPTFQASPVQAATNGRAGPSRPSNGSLEEPKIAESAASQTLAMNGQSKSHNGRDTLHISRPKANGTCKGSRPMQGRACSPQVPKQQQQQPQGTNSAFGAGQDRLNSSSENLNGHSPSSSDEEGGRDLNAAIVSGLCANGHTGSQTVGSKLQMAADSNQERTVNGHSNATPATSKAQQAAAAVRNFPANGNHGPVWSASQNMPENSCQQGDTSDRGAAGFKPTTAADTNDDSQSSIGGDDVDSSSKSGPQSGQEPALPNGQAEHGNGVVIAGDASRGPSSSLPSWVQEGL</sequence>
<feature type="compositionally biased region" description="Polar residues" evidence="1">
    <location>
        <begin position="276"/>
        <end position="290"/>
    </location>
</feature>
<feature type="compositionally biased region" description="Polar residues" evidence="1">
    <location>
        <begin position="183"/>
        <end position="198"/>
    </location>
</feature>
<evidence type="ECO:0008006" key="4">
    <source>
        <dbReference type="Google" id="ProtNLM"/>
    </source>
</evidence>
<dbReference type="Gene3D" id="3.30.559.10">
    <property type="entry name" value="Chloramphenicol acetyltransferase-like domain"/>
    <property type="match status" value="1"/>
</dbReference>
<feature type="compositionally biased region" description="Polar residues" evidence="1">
    <location>
        <begin position="116"/>
        <end position="129"/>
    </location>
</feature>
<proteinExistence type="predicted"/>
<accession>A0AAW1QC11</accession>
<feature type="compositionally biased region" description="Low complexity" evidence="1">
    <location>
        <begin position="160"/>
        <end position="171"/>
    </location>
</feature>
<evidence type="ECO:0000313" key="3">
    <source>
        <dbReference type="Proteomes" id="UP001438707"/>
    </source>
</evidence>
<dbReference type="EMBL" id="JALJOS010000056">
    <property type="protein sequence ID" value="KAK9818746.1"/>
    <property type="molecule type" value="Genomic_DNA"/>
</dbReference>
<evidence type="ECO:0000313" key="2">
    <source>
        <dbReference type="EMBL" id="KAK9818746.1"/>
    </source>
</evidence>
<reference evidence="2 3" key="1">
    <citation type="journal article" date="2024" name="Nat. Commun.">
        <title>Phylogenomics reveals the evolutionary origins of lichenization in chlorophyte algae.</title>
        <authorList>
            <person name="Puginier C."/>
            <person name="Libourel C."/>
            <person name="Otte J."/>
            <person name="Skaloud P."/>
            <person name="Haon M."/>
            <person name="Grisel S."/>
            <person name="Petersen M."/>
            <person name="Berrin J.G."/>
            <person name="Delaux P.M."/>
            <person name="Dal Grande F."/>
            <person name="Keller J."/>
        </authorList>
    </citation>
    <scope>NUCLEOTIDE SEQUENCE [LARGE SCALE GENOMIC DNA]</scope>
    <source>
        <strain evidence="2 3">SAG 2145</strain>
    </source>
</reference>